<comment type="caution">
    <text evidence="1">The sequence shown here is derived from an EMBL/GenBank/DDBJ whole genome shotgun (WGS) entry which is preliminary data.</text>
</comment>
<dbReference type="AlphaFoldDB" id="A0A6L6Q5U9"/>
<gene>
    <name evidence="1" type="ORF">GM668_23515</name>
</gene>
<protein>
    <submittedName>
        <fullName evidence="1">Anti-sigma factor</fullName>
    </submittedName>
</protein>
<proteinExistence type="predicted"/>
<name>A0A6L6Q5U9_9BURK</name>
<dbReference type="EMBL" id="WNLA01000020">
    <property type="protein sequence ID" value="MTW05050.1"/>
    <property type="molecule type" value="Genomic_DNA"/>
</dbReference>
<dbReference type="Proteomes" id="UP000484015">
    <property type="component" value="Unassembled WGS sequence"/>
</dbReference>
<organism evidence="1 2">
    <name type="scientific">Pseudoduganella ginsengisoli</name>
    <dbReference type="NCBI Taxonomy" id="1462440"/>
    <lineage>
        <taxon>Bacteria</taxon>
        <taxon>Pseudomonadati</taxon>
        <taxon>Pseudomonadota</taxon>
        <taxon>Betaproteobacteria</taxon>
        <taxon>Burkholderiales</taxon>
        <taxon>Oxalobacteraceae</taxon>
        <taxon>Telluria group</taxon>
        <taxon>Pseudoduganella</taxon>
    </lineage>
</organism>
<accession>A0A6L6Q5U9</accession>
<reference evidence="1 2" key="1">
    <citation type="submission" date="2019-11" db="EMBL/GenBank/DDBJ databases">
        <title>Type strains purchased from KCTC, JCM and DSMZ.</title>
        <authorList>
            <person name="Lu H."/>
        </authorList>
    </citation>
    <scope>NUCLEOTIDE SEQUENCE [LARGE SCALE GENOMIC DNA]</scope>
    <source>
        <strain evidence="1 2">KCTC 42409</strain>
    </source>
</reference>
<keyword evidence="2" id="KW-1185">Reference proteome</keyword>
<dbReference type="RefSeq" id="WP_155441405.1">
    <property type="nucleotide sequence ID" value="NZ_WNLA01000020.1"/>
</dbReference>
<evidence type="ECO:0000313" key="1">
    <source>
        <dbReference type="EMBL" id="MTW05050.1"/>
    </source>
</evidence>
<evidence type="ECO:0000313" key="2">
    <source>
        <dbReference type="Proteomes" id="UP000484015"/>
    </source>
</evidence>
<dbReference type="OrthoDB" id="9152892at2"/>
<sequence length="253" mass="28209">MNPVTEVELQAWVDGKLDQGRQADISSYLKTHPQEGERLRAYRQQNIALRALYGPVLDETIPRTMLRTRNLSRWLWPMRRYATSMALMVSSATLGWVAHAYLAEQQLMAGAPGPVLATRALQAHAVYLPEVRHPVEVAADEPEHLTSWLSKRMGMPLQPPRLAPHGFDLVGGRILPGDAGPAAQIMYADAAGQRLTLYISAVKGDRRDTAFRYAQDGQVGVYYWIDGQWGYAVSGVLDKNTLARVARAVYEQL</sequence>